<dbReference type="OrthoDB" id="10681971at2759"/>
<proteinExistence type="predicted"/>
<feature type="compositionally biased region" description="Polar residues" evidence="1">
    <location>
        <begin position="242"/>
        <end position="253"/>
    </location>
</feature>
<keyword evidence="3" id="KW-1185">Reference proteome</keyword>
<feature type="compositionally biased region" description="Basic and acidic residues" evidence="1">
    <location>
        <begin position="107"/>
        <end position="118"/>
    </location>
</feature>
<feature type="region of interest" description="Disordered" evidence="1">
    <location>
        <begin position="142"/>
        <end position="174"/>
    </location>
</feature>
<dbReference type="Proteomes" id="UP000094444">
    <property type="component" value="Unassembled WGS sequence"/>
</dbReference>
<evidence type="ECO:0000313" key="3">
    <source>
        <dbReference type="Proteomes" id="UP000094444"/>
    </source>
</evidence>
<reference evidence="2" key="1">
    <citation type="submission" date="2017-09" db="EMBL/GenBank/DDBJ databases">
        <title>Polyketide synthases of a Diaporthe helianthi virulent isolate.</title>
        <authorList>
            <person name="Baroncelli R."/>
        </authorList>
    </citation>
    <scope>NUCLEOTIDE SEQUENCE [LARGE SCALE GENOMIC DNA]</scope>
    <source>
        <strain evidence="2">7/96</strain>
    </source>
</reference>
<dbReference type="EMBL" id="MAVT02000581">
    <property type="protein sequence ID" value="POS74758.1"/>
    <property type="molecule type" value="Genomic_DNA"/>
</dbReference>
<feature type="region of interest" description="Disordered" evidence="1">
    <location>
        <begin position="347"/>
        <end position="385"/>
    </location>
</feature>
<dbReference type="InParanoid" id="A0A2P5HWX8"/>
<evidence type="ECO:0000256" key="1">
    <source>
        <dbReference type="SAM" id="MobiDB-lite"/>
    </source>
</evidence>
<feature type="compositionally biased region" description="Basic and acidic residues" evidence="1">
    <location>
        <begin position="254"/>
        <end position="265"/>
    </location>
</feature>
<sequence length="751" mass="83396">MCIKNILYNVYVDGEKDITGPVMEWVEACHNGHICSDPIVRTRHRKILNDTKLELSGYLERTESRLGVSIDTKLLSSDRGPHKRYLTPGSSEPLNSPDSQNPIAADNHIHPTPEDNHSHSYNVDNIMGSPAIMSSVDWHVPHTGVQYPPSRPDQPSEGLNEGGMRSSLDTSSSSSIQGFALLLSEGMKRERDRIRERIQGDWDGKMRAKVEENVREAVRKAALQELQRERLIAEEVQRYIQQKRSQENGNTEEGTARREEPKKISDPGLEDSSSTSGEPAPEFDNGPSIPSVPVSAAEVSKTPLAPHSSATHQNNAMLYTPDSLADLNEGADDIPMGINGTTDFVPDPESPSIQPLGSSETGRIASSKSPATLEPKIENPPGTSFVTMSEDVALRYERQRRTAHQQVVSVAEEGPRRIEVEEKEKQREGEDEELKAAAWLAAETATTNIYPKPSATQDDTSSIQSYNDSMLDDLESLLSSSSSLGEDEQEVFVSAFADLLVRDPSVDMMIARATSDTGIGVERFRRSFSRILKAYSRDLRAVTAQHGNKKHDHQRVAAFISRKTVQTSSLVAARYKERAPKPDNSALDRVGQYLDSLDSDSSDSSSDEDEGDTEPVVAGLETFLLQGQPFRTLKWHLRSLIIPDQRVAQVKASAEHLLNFMFCNLRLQETFAAAGARVPDFSTWLRLKIRWFSCKPRDRAQGRISRDGVFEDIFTLPLSPGCRKARPKGQRLWDPAPGLFSLPRATQEAQY</sequence>
<accession>A0A2P5HWX8</accession>
<gene>
    <name evidence="2" type="ORF">DHEL01_v206846</name>
</gene>
<organism evidence="2 3">
    <name type="scientific">Diaporthe helianthi</name>
    <dbReference type="NCBI Taxonomy" id="158607"/>
    <lineage>
        <taxon>Eukaryota</taxon>
        <taxon>Fungi</taxon>
        <taxon>Dikarya</taxon>
        <taxon>Ascomycota</taxon>
        <taxon>Pezizomycotina</taxon>
        <taxon>Sordariomycetes</taxon>
        <taxon>Sordariomycetidae</taxon>
        <taxon>Diaporthales</taxon>
        <taxon>Diaporthaceae</taxon>
        <taxon>Diaporthe</taxon>
    </lineage>
</organism>
<comment type="caution">
    <text evidence="2">The sequence shown here is derived from an EMBL/GenBank/DDBJ whole genome shotgun (WGS) entry which is preliminary data.</text>
</comment>
<feature type="compositionally biased region" description="Polar residues" evidence="1">
    <location>
        <begin position="88"/>
        <end position="102"/>
    </location>
</feature>
<evidence type="ECO:0000313" key="2">
    <source>
        <dbReference type="EMBL" id="POS74758.1"/>
    </source>
</evidence>
<dbReference type="AlphaFoldDB" id="A0A2P5HWX8"/>
<feature type="region of interest" description="Disordered" evidence="1">
    <location>
        <begin position="242"/>
        <end position="315"/>
    </location>
</feature>
<name>A0A2P5HWX8_DIAHE</name>
<protein>
    <submittedName>
        <fullName evidence="2">Uncharacterized protein</fullName>
    </submittedName>
</protein>
<feature type="compositionally biased region" description="Polar residues" evidence="1">
    <location>
        <begin position="351"/>
        <end position="370"/>
    </location>
</feature>
<feature type="region of interest" description="Disordered" evidence="1">
    <location>
        <begin position="77"/>
        <end position="118"/>
    </location>
</feature>